<dbReference type="PANTHER" id="PTHR30026:SF20">
    <property type="entry name" value="OUTER MEMBRANE PROTEIN TOLC"/>
    <property type="match status" value="1"/>
</dbReference>
<keyword evidence="4" id="KW-1134">Transmembrane beta strand</keyword>
<dbReference type="SUPFAM" id="SSF56954">
    <property type="entry name" value="Outer membrane efflux proteins (OEP)"/>
    <property type="match status" value="1"/>
</dbReference>
<evidence type="ECO:0000313" key="8">
    <source>
        <dbReference type="EMBL" id="MBT1702436.1"/>
    </source>
</evidence>
<proteinExistence type="inferred from homology"/>
<comment type="subcellular location">
    <subcellularLocation>
        <location evidence="1">Cell outer membrane</location>
    </subcellularLocation>
</comment>
<accession>A0ABS5VQY9</accession>
<dbReference type="RefSeq" id="WP_254152371.1">
    <property type="nucleotide sequence ID" value="NZ_JAHESD010000005.1"/>
</dbReference>
<evidence type="ECO:0000313" key="9">
    <source>
        <dbReference type="Proteomes" id="UP000772618"/>
    </source>
</evidence>
<keyword evidence="5" id="KW-0812">Transmembrane</keyword>
<keyword evidence="6" id="KW-0472">Membrane</keyword>
<organism evidence="8 9">
    <name type="scientific">Chryseosolibacter indicus</name>
    <dbReference type="NCBI Taxonomy" id="2782351"/>
    <lineage>
        <taxon>Bacteria</taxon>
        <taxon>Pseudomonadati</taxon>
        <taxon>Bacteroidota</taxon>
        <taxon>Cytophagia</taxon>
        <taxon>Cytophagales</taxon>
        <taxon>Chryseotaleaceae</taxon>
        <taxon>Chryseosolibacter</taxon>
    </lineage>
</organism>
<reference evidence="8 9" key="1">
    <citation type="submission" date="2021-05" db="EMBL/GenBank/DDBJ databases">
        <title>A Polyphasic approach of four new species of the genus Ohtaekwangia: Ohtaekwangia histidinii sp. nov., Ohtaekwangia cretensis sp. nov., Ohtaekwangia indiensis sp. nov., Ohtaekwangia reichenbachii sp. nov. from diverse environment.</title>
        <authorList>
            <person name="Octaviana S."/>
        </authorList>
    </citation>
    <scope>NUCLEOTIDE SEQUENCE [LARGE SCALE GENOMIC DNA]</scope>
    <source>
        <strain evidence="8 9">PWU20</strain>
    </source>
</reference>
<gene>
    <name evidence="8" type="ORF">KK060_04045</name>
</gene>
<evidence type="ECO:0000256" key="5">
    <source>
        <dbReference type="ARBA" id="ARBA00022692"/>
    </source>
</evidence>
<dbReference type="Pfam" id="PF02321">
    <property type="entry name" value="OEP"/>
    <property type="match status" value="2"/>
</dbReference>
<name>A0ABS5VQY9_9BACT</name>
<evidence type="ECO:0000256" key="1">
    <source>
        <dbReference type="ARBA" id="ARBA00004442"/>
    </source>
</evidence>
<comment type="caution">
    <text evidence="8">The sequence shown here is derived from an EMBL/GenBank/DDBJ whole genome shotgun (WGS) entry which is preliminary data.</text>
</comment>
<keyword evidence="7" id="KW-0998">Cell outer membrane</keyword>
<dbReference type="PANTHER" id="PTHR30026">
    <property type="entry name" value="OUTER MEMBRANE PROTEIN TOLC"/>
    <property type="match status" value="1"/>
</dbReference>
<dbReference type="InterPro" id="IPR003423">
    <property type="entry name" value="OMP_efflux"/>
</dbReference>
<evidence type="ECO:0000256" key="6">
    <source>
        <dbReference type="ARBA" id="ARBA00023136"/>
    </source>
</evidence>
<keyword evidence="9" id="KW-1185">Reference proteome</keyword>
<dbReference type="Proteomes" id="UP000772618">
    <property type="component" value="Unassembled WGS sequence"/>
</dbReference>
<comment type="similarity">
    <text evidence="2">Belongs to the outer membrane factor (OMF) (TC 1.B.17) family.</text>
</comment>
<protein>
    <submittedName>
        <fullName evidence="8">TolC family protein</fullName>
    </submittedName>
</protein>
<evidence type="ECO:0000256" key="2">
    <source>
        <dbReference type="ARBA" id="ARBA00007613"/>
    </source>
</evidence>
<evidence type="ECO:0000256" key="3">
    <source>
        <dbReference type="ARBA" id="ARBA00022448"/>
    </source>
</evidence>
<dbReference type="EMBL" id="JAHESD010000005">
    <property type="protein sequence ID" value="MBT1702436.1"/>
    <property type="molecule type" value="Genomic_DNA"/>
</dbReference>
<sequence>MKHIIGVFVLTSLINLVNAQVNPELSKLIKQSFEYFPRLKELEKTTEMGEVRIGIARSNYLPSFNGNASYNYVDPVGEASFPVGPTETRTIQFQPHNNYNANISLNQVLYDFGRTQAQIDKAKSDLQNNQYNREAARLQLASQVATIYFGIIYLKEAIQLQDTIISFYIVNRNIVEGKIKQGDALKIDLNNVDNNIQQEESRKIELQRLYNRQLALLKYTANSNEVPSTSDFHLRRIANDESSLQANPEVLAATQRVLSAEADLKYAQHQQLPSLNVVANAGFRNGYQPDIEEIRFNYLAGLNLTVPIFQGRRLKQNILLSRKNVELNEISKSNLSLTLQKDLESVQADIQAYGKQIESYDSQIATANEALRLNRVRYERGVAIYLDLLNASTNLQRALTSKLQYEYQQCLGYIEEARLLGNKFWEE</sequence>
<evidence type="ECO:0000256" key="4">
    <source>
        <dbReference type="ARBA" id="ARBA00022452"/>
    </source>
</evidence>
<keyword evidence="3" id="KW-0813">Transport</keyword>
<dbReference type="InterPro" id="IPR051906">
    <property type="entry name" value="TolC-like"/>
</dbReference>
<dbReference type="Gene3D" id="1.20.1600.10">
    <property type="entry name" value="Outer membrane efflux proteins (OEP)"/>
    <property type="match status" value="1"/>
</dbReference>
<evidence type="ECO:0000256" key="7">
    <source>
        <dbReference type="ARBA" id="ARBA00023237"/>
    </source>
</evidence>